<dbReference type="OMA" id="ILACFME"/>
<dbReference type="Proteomes" id="UP000683925">
    <property type="component" value="Unassembled WGS sequence"/>
</dbReference>
<evidence type="ECO:0000313" key="2">
    <source>
        <dbReference type="Proteomes" id="UP000683925"/>
    </source>
</evidence>
<accession>A0A8S1VJK3</accession>
<gene>
    <name evidence="1" type="ORF">POCTA_138.1.T0700172</name>
</gene>
<comment type="caution">
    <text evidence="1">The sequence shown here is derived from an EMBL/GenBank/DDBJ whole genome shotgun (WGS) entry which is preliminary data.</text>
</comment>
<name>A0A8S1VJK3_PAROT</name>
<dbReference type="OrthoDB" id="10363639at2759"/>
<dbReference type="EMBL" id="CAJJDP010000069">
    <property type="protein sequence ID" value="CAD8178128.1"/>
    <property type="molecule type" value="Genomic_DNA"/>
</dbReference>
<keyword evidence="2" id="KW-1185">Reference proteome</keyword>
<proteinExistence type="predicted"/>
<protein>
    <submittedName>
        <fullName evidence="1">Uncharacterized protein</fullName>
    </submittedName>
</protein>
<organism evidence="1 2">
    <name type="scientific">Paramecium octaurelia</name>
    <dbReference type="NCBI Taxonomy" id="43137"/>
    <lineage>
        <taxon>Eukaryota</taxon>
        <taxon>Sar</taxon>
        <taxon>Alveolata</taxon>
        <taxon>Ciliophora</taxon>
        <taxon>Intramacronucleata</taxon>
        <taxon>Oligohymenophorea</taxon>
        <taxon>Peniculida</taxon>
        <taxon>Parameciidae</taxon>
        <taxon>Paramecium</taxon>
    </lineage>
</organism>
<dbReference type="AlphaFoldDB" id="A0A8S1VJK3"/>
<sequence length="84" mass="9692">MQEREAIKNKILACFMELDEQYEQSTTKIENSIEQIPEFKQSDQGVDVAPQLQQQSQPQPNFSFVANELSKLSDDIVEALKFKQ</sequence>
<reference evidence="1" key="1">
    <citation type="submission" date="2021-01" db="EMBL/GenBank/DDBJ databases">
        <authorList>
            <consortium name="Genoscope - CEA"/>
            <person name="William W."/>
        </authorList>
    </citation>
    <scope>NUCLEOTIDE SEQUENCE</scope>
</reference>
<evidence type="ECO:0000313" key="1">
    <source>
        <dbReference type="EMBL" id="CAD8178128.1"/>
    </source>
</evidence>